<organism evidence="3">
    <name type="scientific">Nanobsidianus stetteri</name>
    <dbReference type="NCBI Taxonomy" id="1294122"/>
    <lineage>
        <taxon>Archaea</taxon>
        <taxon>Nanobdellota</taxon>
        <taxon>Candidatus Nanoarchaeia</taxon>
        <taxon>Nanoarchaeales</taxon>
        <taxon>Nanopusillaceae</taxon>
        <taxon>Candidatus Nanobsidianus</taxon>
    </lineage>
</organism>
<reference evidence="3" key="2">
    <citation type="submission" date="2017-05" db="EMBL/GenBank/DDBJ databases">
        <authorList>
            <person name="Song R."/>
            <person name="Chenine A.L."/>
            <person name="Ruprecht R.M."/>
        </authorList>
    </citation>
    <scope>NUCLEOTIDE SEQUENCE</scope>
    <source>
        <strain evidence="3">SCGC AB-777_F03</strain>
    </source>
</reference>
<keyword evidence="1" id="KW-0812">Transmembrane</keyword>
<reference evidence="3" key="1">
    <citation type="journal article" date="2015" name="Appl. Environ. Microbiol.">
        <title>Nanoarchaeota, Their Sulfolobales Host, and Nanoarchaeota Virus Distribution across Yellowstone National Park Hot Springs.</title>
        <authorList>
            <person name="Munson-McGee J.H."/>
            <person name="Field E.K."/>
            <person name="Bateson M."/>
            <person name="Rooney C."/>
            <person name="Stepanauskas R."/>
            <person name="Young M.J."/>
        </authorList>
    </citation>
    <scope>NUCLEOTIDE SEQUENCE [LARGE SCALE GENOMIC DNA]</scope>
    <source>
        <strain evidence="3">SCGC AB-777_F03</strain>
    </source>
</reference>
<feature type="transmembrane region" description="Helical" evidence="1">
    <location>
        <begin position="78"/>
        <end position="99"/>
    </location>
</feature>
<dbReference type="Proteomes" id="UP000245509">
    <property type="component" value="Unassembled WGS sequence"/>
</dbReference>
<feature type="transmembrane region" description="Helical" evidence="1">
    <location>
        <begin position="157"/>
        <end position="183"/>
    </location>
</feature>
<evidence type="ECO:0000256" key="1">
    <source>
        <dbReference type="SAM" id="Phobius"/>
    </source>
</evidence>
<protein>
    <submittedName>
        <fullName evidence="3">Uncharacterized protein</fullName>
    </submittedName>
</protein>
<dbReference type="EMBL" id="QEFP01000011">
    <property type="protein sequence ID" value="PVU68443.1"/>
    <property type="molecule type" value="Genomic_DNA"/>
</dbReference>
<proteinExistence type="predicted"/>
<feature type="transmembrane region" description="Helical" evidence="1">
    <location>
        <begin position="120"/>
        <end position="137"/>
    </location>
</feature>
<accession>A0A2T9WKT9</accession>
<keyword evidence="1" id="KW-0472">Membrane</keyword>
<reference evidence="2" key="3">
    <citation type="submission" date="2017-05" db="EMBL/GenBank/DDBJ databases">
        <authorList>
            <person name="Munson-Mcgee J.H."/>
        </authorList>
    </citation>
    <scope>NUCLEOTIDE SEQUENCE</scope>
    <source>
        <strain evidence="2">SCGC AB-777_F03</strain>
    </source>
</reference>
<dbReference type="EMBL" id="QEFP02000013">
    <property type="protein sequence ID" value="MCC5447168.1"/>
    <property type="molecule type" value="Genomic_DNA"/>
</dbReference>
<name>A0A2T9WKT9_NANST</name>
<gene>
    <name evidence="2" type="ORF">DDW03_001995</name>
    <name evidence="3" type="ORF">DDW03_02375</name>
</gene>
<keyword evidence="1" id="KW-1133">Transmembrane helix</keyword>
<feature type="transmembrane region" description="Helical" evidence="1">
    <location>
        <begin position="6"/>
        <end position="30"/>
    </location>
</feature>
<dbReference type="AlphaFoldDB" id="A0A2T9WKT9"/>
<evidence type="ECO:0000313" key="3">
    <source>
        <dbReference type="EMBL" id="PVU68443.1"/>
    </source>
</evidence>
<evidence type="ECO:0000313" key="2">
    <source>
        <dbReference type="EMBL" id="MCC5447168.1"/>
    </source>
</evidence>
<sequence length="215" mass="25083">MDLSSFIYTLFSEYGVFTFVAPFLLVFSLLYGSLRKTGLFGKDNPNKEKFYAIISIVITFYYLYNISDVIFTSNFISFFFFEVLVIFFILMIIALMAGISEPYKEEEDEEFQRYKQYSHNVIVGFITLTVLFAFLYASSTDFNGFGATAQNIIIEIFLALIYTGLLPFIIIIGFIIAAIYWVYHKEEHPKKKRKKKYFILAPAEALYELPEHTKR</sequence>
<dbReference type="RefSeq" id="WP_228615393.1">
    <property type="nucleotide sequence ID" value="NZ_QEFP02000013.1"/>
</dbReference>
<reference evidence="2" key="4">
    <citation type="submission" date="2021-11" db="EMBL/GenBank/DDBJ databases">
        <authorList>
            <person name="Munson-Mcgee J."/>
            <person name="Field E."/>
            <person name="Bateson M."/>
            <person name="Rooney C."/>
            <person name="Stepanauskas R."/>
            <person name="Young M."/>
        </authorList>
    </citation>
    <scope>NUCLEOTIDE SEQUENCE</scope>
    <source>
        <strain evidence="2">SCGC AB-777_F03</strain>
    </source>
</reference>
<feature type="transmembrane region" description="Helical" evidence="1">
    <location>
        <begin position="50"/>
        <end position="66"/>
    </location>
</feature>
<comment type="caution">
    <text evidence="3">The sequence shown here is derived from an EMBL/GenBank/DDBJ whole genome shotgun (WGS) entry which is preliminary data.</text>
</comment>